<dbReference type="Pfam" id="PF17263">
    <property type="entry name" value="DUF5329"/>
    <property type="match status" value="1"/>
</dbReference>
<name>A0A1H6FD55_9GAMM</name>
<keyword evidence="3" id="KW-1185">Reference proteome</keyword>
<evidence type="ECO:0000313" key="2">
    <source>
        <dbReference type="EMBL" id="SEH08008.1"/>
    </source>
</evidence>
<protein>
    <recommendedName>
        <fullName evidence="4">Lysozyme inhibitor LprI N-terminal domain-containing protein</fullName>
    </recommendedName>
</protein>
<evidence type="ECO:0000256" key="1">
    <source>
        <dbReference type="SAM" id="SignalP"/>
    </source>
</evidence>
<reference evidence="2 3" key="1">
    <citation type="submission" date="2016-10" db="EMBL/GenBank/DDBJ databases">
        <authorList>
            <person name="de Groot N.N."/>
        </authorList>
    </citation>
    <scope>NUCLEOTIDE SEQUENCE [LARGE SCALE GENOMIC DNA]</scope>
    <source>
        <strain evidence="2">MBHS1</strain>
    </source>
</reference>
<proteinExistence type="predicted"/>
<dbReference type="InterPro" id="IPR035242">
    <property type="entry name" value="DUF5329"/>
</dbReference>
<sequence>MTRKLITLLGFMLLSAPAFADVPVSQQAEVKYLLDFIKNSECLMERNGKRHAGIEALAHIQKKYKHFKDKIQSTEDFIQYSASQSTLTSKQYIVHCTAAKTISSQQWLLNALKSYRSGTGIK</sequence>
<dbReference type="EMBL" id="FMSV02000542">
    <property type="protein sequence ID" value="SEH08008.1"/>
    <property type="molecule type" value="Genomic_DNA"/>
</dbReference>
<dbReference type="RefSeq" id="WP_103921593.1">
    <property type="nucleotide sequence ID" value="NZ_FMSV02000542.1"/>
</dbReference>
<keyword evidence="1" id="KW-0732">Signal</keyword>
<dbReference type="AlphaFoldDB" id="A0A1H6FD55"/>
<dbReference type="Proteomes" id="UP000236724">
    <property type="component" value="Unassembled WGS sequence"/>
</dbReference>
<accession>A0A1H6FD55</accession>
<evidence type="ECO:0008006" key="4">
    <source>
        <dbReference type="Google" id="ProtNLM"/>
    </source>
</evidence>
<evidence type="ECO:0000313" key="3">
    <source>
        <dbReference type="Proteomes" id="UP000236724"/>
    </source>
</evidence>
<dbReference type="OrthoDB" id="344871at2"/>
<feature type="signal peptide" evidence="1">
    <location>
        <begin position="1"/>
        <end position="20"/>
    </location>
</feature>
<gene>
    <name evidence="2" type="ORF">MBHS_03895</name>
</gene>
<feature type="chain" id="PRO_5014718500" description="Lysozyme inhibitor LprI N-terminal domain-containing protein" evidence="1">
    <location>
        <begin position="21"/>
        <end position="122"/>
    </location>
</feature>
<organism evidence="2 3">
    <name type="scientific">Candidatus Venteria ishoeyi</name>
    <dbReference type="NCBI Taxonomy" id="1899563"/>
    <lineage>
        <taxon>Bacteria</taxon>
        <taxon>Pseudomonadati</taxon>
        <taxon>Pseudomonadota</taxon>
        <taxon>Gammaproteobacteria</taxon>
        <taxon>Thiotrichales</taxon>
        <taxon>Thiotrichaceae</taxon>
        <taxon>Venteria</taxon>
    </lineage>
</organism>